<dbReference type="InterPro" id="IPR036942">
    <property type="entry name" value="Beta-barrel_TonB_sf"/>
</dbReference>
<comment type="caution">
    <text evidence="15">The sequence shown here is derived from an EMBL/GenBank/DDBJ whole genome shotgun (WGS) entry which is preliminary data.</text>
</comment>
<comment type="similarity">
    <text evidence="11">Belongs to the TonB-dependent receptor family.</text>
</comment>
<keyword evidence="16" id="KW-1185">Reference proteome</keyword>
<evidence type="ECO:0000256" key="11">
    <source>
        <dbReference type="RuleBase" id="RU003357"/>
    </source>
</evidence>
<dbReference type="Pfam" id="PF07715">
    <property type="entry name" value="Plug"/>
    <property type="match status" value="1"/>
</dbReference>
<dbReference type="InterPro" id="IPR012910">
    <property type="entry name" value="Plug_dom"/>
</dbReference>
<feature type="signal peptide" evidence="12">
    <location>
        <begin position="1"/>
        <end position="22"/>
    </location>
</feature>
<dbReference type="InterPro" id="IPR039426">
    <property type="entry name" value="TonB-dep_rcpt-like"/>
</dbReference>
<keyword evidence="10" id="KW-0998">Cell outer membrane</keyword>
<dbReference type="GO" id="GO:0006826">
    <property type="term" value="P:iron ion transport"/>
    <property type="evidence" value="ECO:0007669"/>
    <property type="project" value="UniProtKB-KW"/>
</dbReference>
<dbReference type="Pfam" id="PF00593">
    <property type="entry name" value="TonB_dep_Rec_b-barrel"/>
    <property type="match status" value="1"/>
</dbReference>
<reference evidence="15 16" key="1">
    <citation type="submission" date="2014-08" db="EMBL/GenBank/DDBJ databases">
        <title>Whole genome shotgun sequence of Sphingomonas paucimobilis NBRC 13935.</title>
        <authorList>
            <person name="Hosoyama A."/>
            <person name="Hashimoto M."/>
            <person name="Hosoyama Y."/>
            <person name="Noguchi M."/>
            <person name="Uohara A."/>
            <person name="Ohji S."/>
            <person name="Katano-Makiyama Y."/>
            <person name="Ichikawa N."/>
            <person name="Kimura A."/>
            <person name="Yamazoe A."/>
            <person name="Fujita N."/>
        </authorList>
    </citation>
    <scope>NUCLEOTIDE SEQUENCE [LARGE SCALE GENOMIC DNA]</scope>
    <source>
        <strain evidence="15 16">NBRC 13935</strain>
    </source>
</reference>
<keyword evidence="3" id="KW-1134">Transmembrane beta strand</keyword>
<dbReference type="Proteomes" id="UP000032025">
    <property type="component" value="Unassembled WGS sequence"/>
</dbReference>
<evidence type="ECO:0000313" key="16">
    <source>
        <dbReference type="Proteomes" id="UP000032025"/>
    </source>
</evidence>
<feature type="chain" id="PRO_5002209569" evidence="12">
    <location>
        <begin position="23"/>
        <end position="804"/>
    </location>
</feature>
<feature type="domain" description="TonB-dependent receptor-like beta-barrel" evidence="13">
    <location>
        <begin position="314"/>
        <end position="767"/>
    </location>
</feature>
<evidence type="ECO:0000259" key="14">
    <source>
        <dbReference type="Pfam" id="PF07715"/>
    </source>
</evidence>
<name>A0A0C9MQQ0_SPHPI</name>
<dbReference type="PANTHER" id="PTHR32552">
    <property type="entry name" value="FERRICHROME IRON RECEPTOR-RELATED"/>
    <property type="match status" value="1"/>
</dbReference>
<keyword evidence="7" id="KW-0406">Ion transport</keyword>
<keyword evidence="8 11" id="KW-0798">TonB box</keyword>
<keyword evidence="12" id="KW-0732">Signal</keyword>
<evidence type="ECO:0000256" key="3">
    <source>
        <dbReference type="ARBA" id="ARBA00022452"/>
    </source>
</evidence>
<protein>
    <submittedName>
        <fullName evidence="15">DNA, contig: SP614</fullName>
    </submittedName>
</protein>
<evidence type="ECO:0000256" key="9">
    <source>
        <dbReference type="ARBA" id="ARBA00023136"/>
    </source>
</evidence>
<dbReference type="SUPFAM" id="SSF56935">
    <property type="entry name" value="Porins"/>
    <property type="match status" value="1"/>
</dbReference>
<keyword evidence="6" id="KW-0408">Iron</keyword>
<evidence type="ECO:0000313" key="15">
    <source>
        <dbReference type="EMBL" id="GAN13111.1"/>
    </source>
</evidence>
<organism evidence="15 16">
    <name type="scientific">Sphingomonas paucimobilis NBRC 13935</name>
    <dbReference type="NCBI Taxonomy" id="1219050"/>
    <lineage>
        <taxon>Bacteria</taxon>
        <taxon>Pseudomonadati</taxon>
        <taxon>Pseudomonadota</taxon>
        <taxon>Alphaproteobacteria</taxon>
        <taxon>Sphingomonadales</taxon>
        <taxon>Sphingomonadaceae</taxon>
        <taxon>Sphingomonas</taxon>
    </lineage>
</organism>
<feature type="domain" description="TonB-dependent receptor plug" evidence="14">
    <location>
        <begin position="141"/>
        <end position="242"/>
    </location>
</feature>
<keyword evidence="5" id="KW-0812">Transmembrane</keyword>
<dbReference type="GO" id="GO:0009279">
    <property type="term" value="C:cell outer membrane"/>
    <property type="evidence" value="ECO:0007669"/>
    <property type="project" value="UniProtKB-SubCell"/>
</dbReference>
<dbReference type="Gene3D" id="2.40.170.20">
    <property type="entry name" value="TonB-dependent receptor, beta-barrel domain"/>
    <property type="match status" value="1"/>
</dbReference>
<evidence type="ECO:0000256" key="2">
    <source>
        <dbReference type="ARBA" id="ARBA00022448"/>
    </source>
</evidence>
<keyword evidence="2" id="KW-0813">Transport</keyword>
<dbReference type="AlphaFoldDB" id="A0A0C9MQQ0"/>
<dbReference type="GeneID" id="78529133"/>
<evidence type="ECO:0000256" key="8">
    <source>
        <dbReference type="ARBA" id="ARBA00023077"/>
    </source>
</evidence>
<evidence type="ECO:0000256" key="7">
    <source>
        <dbReference type="ARBA" id="ARBA00023065"/>
    </source>
</evidence>
<keyword evidence="9 11" id="KW-0472">Membrane</keyword>
<evidence type="ECO:0000256" key="12">
    <source>
        <dbReference type="SAM" id="SignalP"/>
    </source>
</evidence>
<dbReference type="RefSeq" id="WP_042468662.1">
    <property type="nucleotide sequence ID" value="NZ_BBJS01000014.1"/>
</dbReference>
<dbReference type="EMBL" id="BBJS01000014">
    <property type="protein sequence ID" value="GAN13111.1"/>
    <property type="molecule type" value="Genomic_DNA"/>
</dbReference>
<evidence type="ECO:0000256" key="6">
    <source>
        <dbReference type="ARBA" id="ARBA00023004"/>
    </source>
</evidence>
<accession>A0A0C9MQQ0</accession>
<sequence length="804" mass="84361">MKLSGGVFGLGLSIVAAVPAAAAERVSVDLPAGTVGDQIMALGRSAGASIVVPDAGLWRRPVPALRGRMTVEQALAMIARRAEARAERLGSAGWRLAPHHAARPAVIRRRPAPIPPPEIPAGDVIVTASKRDTLRDHFAGQVVQVAGADLELGGAGGTSKLADRMTAVASTYLGAGRNKLFIRGIADSSFTGPTQATVGQYFGDLRLSYNAPDPDLRLADLAAVEVLEGPQGTLYGAGSLGGLIRLVPNAPDPTRFSGSAMLGGSATTHGAPGADAQAVLNLPVIADRLAIRVVADAASEGGYIDKPLLGRTDVNRTRIEGGRAAARLDLGGGWNVEAIGIGQRIRGADSQYADRDGPPLSRSAPVTEGFSADFTQAQLVLSGRIGQIRFRSSSGVTAHDLMERYDATPPGGPVQLFAQANRTRMQANETRAWYSAPDGSGWLAGFSYIHNTTRLTRLFGEPGALLPRTGVVNGVEEATLYGEASFRLLPGLLTTGGLRITHSVLDGGGEDLPSALSLQAVRQLREVTASRAQTILLPSASALIDLTSKAQLFLRYQQGFRPGGLTIEGPLVRRFRNDRVATIEAGLRAGRPGRDPLDASVTLAHTAWRDIQADFIDSTGLPSTANIGDGQLWTIEALVGARLSDSLRIEGAVSYNDSHIDEPSSARAFALLEGGTADPMLARATILARLSQIPNIARITARTGAVYHRTLAGGRDLRIDGWLRYVGASRLGVGPVLGERQGSYLDSGLTARLGLGAFGVSASVTNLADVRGNRFALGTPFTTGRDQVTPLRPRTLRLGLDAAF</sequence>
<evidence type="ECO:0000259" key="13">
    <source>
        <dbReference type="Pfam" id="PF00593"/>
    </source>
</evidence>
<evidence type="ECO:0000256" key="10">
    <source>
        <dbReference type="ARBA" id="ARBA00023237"/>
    </source>
</evidence>
<dbReference type="PANTHER" id="PTHR32552:SF81">
    <property type="entry name" value="TONB-DEPENDENT OUTER MEMBRANE RECEPTOR"/>
    <property type="match status" value="1"/>
</dbReference>
<dbReference type="InterPro" id="IPR000531">
    <property type="entry name" value="Beta-barrel_TonB"/>
</dbReference>
<proteinExistence type="inferred from homology"/>
<gene>
    <name evidence="15" type="ORF">SP6_14_02680</name>
</gene>
<evidence type="ECO:0000256" key="4">
    <source>
        <dbReference type="ARBA" id="ARBA00022496"/>
    </source>
</evidence>
<dbReference type="Gene3D" id="3.55.50.30">
    <property type="match status" value="1"/>
</dbReference>
<evidence type="ECO:0000256" key="1">
    <source>
        <dbReference type="ARBA" id="ARBA00004571"/>
    </source>
</evidence>
<evidence type="ECO:0000256" key="5">
    <source>
        <dbReference type="ARBA" id="ARBA00022692"/>
    </source>
</evidence>
<keyword evidence="4" id="KW-0410">Iron transport</keyword>
<comment type="subcellular location">
    <subcellularLocation>
        <location evidence="1">Cell outer membrane</location>
        <topology evidence="1">Multi-pass membrane protein</topology>
    </subcellularLocation>
</comment>